<reference evidence="1 2" key="1">
    <citation type="submission" date="2020-08" db="EMBL/GenBank/DDBJ databases">
        <title>Sequencing the genomes of 1000 actinobacteria strains.</title>
        <authorList>
            <person name="Klenk H.-P."/>
        </authorList>
    </citation>
    <scope>NUCLEOTIDE SEQUENCE [LARGE SCALE GENOMIC DNA]</scope>
    <source>
        <strain evidence="1 2">DSM 44936</strain>
    </source>
</reference>
<sequence>MTVELKEFHGRVVRHLAAEGMTQFLVVGAGLPSSCNTHVAARETQPRARVVYVADDPVVLSHGRALVATDDDTGMVEGDLLDPDAIIDDPVTRRLIDPALPVVVIIPHRLQFTPDVDEPYKRVGELRDWMPAGSHLVVTHAVLDSRPKTADRVVPVYQRIFRRTEDASRTRQQVLRFFDGTELIDPGLVYIRQWRPDHPLAARNPERIWTVGGVGRKPGP</sequence>
<dbReference type="GO" id="GO:0032259">
    <property type="term" value="P:methylation"/>
    <property type="evidence" value="ECO:0007669"/>
    <property type="project" value="UniProtKB-KW"/>
</dbReference>
<dbReference type="Pfam" id="PF04672">
    <property type="entry name" value="Methyltransf_19"/>
    <property type="match status" value="1"/>
</dbReference>
<dbReference type="AlphaFoldDB" id="A0A7X0IGK7"/>
<dbReference type="InterPro" id="IPR006764">
    <property type="entry name" value="SAM_dep_MeTrfase_SAV2177_type"/>
</dbReference>
<dbReference type="EMBL" id="JACHIU010000001">
    <property type="protein sequence ID" value="MBB6474781.1"/>
    <property type="molecule type" value="Genomic_DNA"/>
</dbReference>
<name>A0A7X0IGK7_9ACTN</name>
<accession>A0A7X0IGK7</accession>
<protein>
    <submittedName>
        <fullName evidence="1">O-methyltransferase involved in polyketide biosynthesis</fullName>
    </submittedName>
</protein>
<dbReference type="GO" id="GO:0008168">
    <property type="term" value="F:methyltransferase activity"/>
    <property type="evidence" value="ECO:0007669"/>
    <property type="project" value="UniProtKB-KW"/>
</dbReference>
<dbReference type="Gene3D" id="3.40.50.150">
    <property type="entry name" value="Vaccinia Virus protein VP39"/>
    <property type="match status" value="1"/>
</dbReference>
<dbReference type="Proteomes" id="UP000555564">
    <property type="component" value="Unassembled WGS sequence"/>
</dbReference>
<keyword evidence="1" id="KW-0808">Transferase</keyword>
<keyword evidence="1" id="KW-0489">Methyltransferase</keyword>
<organism evidence="1 2">
    <name type="scientific">Sphaerisporangium rubeum</name>
    <dbReference type="NCBI Taxonomy" id="321317"/>
    <lineage>
        <taxon>Bacteria</taxon>
        <taxon>Bacillati</taxon>
        <taxon>Actinomycetota</taxon>
        <taxon>Actinomycetes</taxon>
        <taxon>Streptosporangiales</taxon>
        <taxon>Streptosporangiaceae</taxon>
        <taxon>Sphaerisporangium</taxon>
    </lineage>
</organism>
<evidence type="ECO:0000313" key="2">
    <source>
        <dbReference type="Proteomes" id="UP000555564"/>
    </source>
</evidence>
<dbReference type="InterPro" id="IPR029063">
    <property type="entry name" value="SAM-dependent_MTases_sf"/>
</dbReference>
<evidence type="ECO:0000313" key="1">
    <source>
        <dbReference type="EMBL" id="MBB6474781.1"/>
    </source>
</evidence>
<keyword evidence="2" id="KW-1185">Reference proteome</keyword>
<proteinExistence type="predicted"/>
<comment type="caution">
    <text evidence="1">The sequence shown here is derived from an EMBL/GenBank/DDBJ whole genome shotgun (WGS) entry which is preliminary data.</text>
</comment>
<gene>
    <name evidence="1" type="ORF">BJ992_004212</name>
</gene>
<dbReference type="SUPFAM" id="SSF53335">
    <property type="entry name" value="S-adenosyl-L-methionine-dependent methyltransferases"/>
    <property type="match status" value="1"/>
</dbReference>